<keyword evidence="2" id="KW-0732">Signal</keyword>
<proteinExistence type="predicted"/>
<name>A0A423THI7_PENVA</name>
<dbReference type="EMBL" id="QCYY01001716">
    <property type="protein sequence ID" value="ROT75901.1"/>
    <property type="molecule type" value="Genomic_DNA"/>
</dbReference>
<evidence type="ECO:0000256" key="1">
    <source>
        <dbReference type="SAM" id="MobiDB-lite"/>
    </source>
</evidence>
<sequence>MNVFALVFLIFAVLQTCAEQLKTKVLPELSSHTFRENTDMSFVFFATSRLRINLTLNKEPYVLCREIPGAKVVLRKLGDGFGQCLDGVTPYEYHEIKLTLQSNNFFRIEDPSAAAISPDVLGPVTVDILVGKVVDESLDNVTDKGGAAYVAPDPPGDPAVTSGGNDPGSAAISPRIGQKEAQATPPPPPRPTNAQTPCQTRTPLAKANVVRPVDRAILDQELAGANPKWKPPAGGFRKKSDPQAVVGFRKISDAPAPQPCEDDDYLSLGSGYPPPQQYGRGFDSRGYPAYY</sequence>
<organism evidence="3 4">
    <name type="scientific">Penaeus vannamei</name>
    <name type="common">Whiteleg shrimp</name>
    <name type="synonym">Litopenaeus vannamei</name>
    <dbReference type="NCBI Taxonomy" id="6689"/>
    <lineage>
        <taxon>Eukaryota</taxon>
        <taxon>Metazoa</taxon>
        <taxon>Ecdysozoa</taxon>
        <taxon>Arthropoda</taxon>
        <taxon>Crustacea</taxon>
        <taxon>Multicrustacea</taxon>
        <taxon>Malacostraca</taxon>
        <taxon>Eumalacostraca</taxon>
        <taxon>Eucarida</taxon>
        <taxon>Decapoda</taxon>
        <taxon>Dendrobranchiata</taxon>
        <taxon>Penaeoidea</taxon>
        <taxon>Penaeidae</taxon>
        <taxon>Penaeus</taxon>
    </lineage>
</organism>
<protein>
    <submittedName>
        <fullName evidence="3">Uncharacterized protein</fullName>
    </submittedName>
</protein>
<comment type="caution">
    <text evidence="3">The sequence shown here is derived from an EMBL/GenBank/DDBJ whole genome shotgun (WGS) entry which is preliminary data.</text>
</comment>
<keyword evidence="4" id="KW-1185">Reference proteome</keyword>
<evidence type="ECO:0000313" key="4">
    <source>
        <dbReference type="Proteomes" id="UP000283509"/>
    </source>
</evidence>
<accession>A0A423THI7</accession>
<dbReference type="AlphaFoldDB" id="A0A423THI7"/>
<feature type="region of interest" description="Disordered" evidence="1">
    <location>
        <begin position="251"/>
        <end position="291"/>
    </location>
</feature>
<dbReference type="OrthoDB" id="6370264at2759"/>
<feature type="signal peptide" evidence="2">
    <location>
        <begin position="1"/>
        <end position="18"/>
    </location>
</feature>
<dbReference type="Proteomes" id="UP000283509">
    <property type="component" value="Unassembled WGS sequence"/>
</dbReference>
<reference evidence="3 4" key="1">
    <citation type="submission" date="2018-04" db="EMBL/GenBank/DDBJ databases">
        <authorList>
            <person name="Zhang X."/>
            <person name="Yuan J."/>
            <person name="Li F."/>
            <person name="Xiang J."/>
        </authorList>
    </citation>
    <scope>NUCLEOTIDE SEQUENCE [LARGE SCALE GENOMIC DNA]</scope>
    <source>
        <tissue evidence="3">Muscle</tissue>
    </source>
</reference>
<feature type="region of interest" description="Disordered" evidence="1">
    <location>
        <begin position="145"/>
        <end position="197"/>
    </location>
</feature>
<gene>
    <name evidence="3" type="ORF">C7M84_005546</name>
</gene>
<evidence type="ECO:0000313" key="3">
    <source>
        <dbReference type="EMBL" id="ROT75901.1"/>
    </source>
</evidence>
<feature type="chain" id="PRO_5019216960" evidence="2">
    <location>
        <begin position="19"/>
        <end position="291"/>
    </location>
</feature>
<reference evidence="3 4" key="2">
    <citation type="submission" date="2019-01" db="EMBL/GenBank/DDBJ databases">
        <title>The decoding of complex shrimp genome reveals the adaptation for benthos swimmer, frequently molting mechanism and breeding impact on genome.</title>
        <authorList>
            <person name="Sun Y."/>
            <person name="Gao Y."/>
            <person name="Yu Y."/>
        </authorList>
    </citation>
    <scope>NUCLEOTIDE SEQUENCE [LARGE SCALE GENOMIC DNA]</scope>
    <source>
        <tissue evidence="3">Muscle</tissue>
    </source>
</reference>
<evidence type="ECO:0000256" key="2">
    <source>
        <dbReference type="SAM" id="SignalP"/>
    </source>
</evidence>